<organism evidence="1 2">
    <name type="scientific">Planococcus kocurii</name>
    <dbReference type="NCBI Taxonomy" id="1374"/>
    <lineage>
        <taxon>Bacteria</taxon>
        <taxon>Bacillati</taxon>
        <taxon>Bacillota</taxon>
        <taxon>Bacilli</taxon>
        <taxon>Bacillales</taxon>
        <taxon>Caryophanaceae</taxon>
        <taxon>Planococcus</taxon>
    </lineage>
</organism>
<keyword evidence="2" id="KW-1185">Reference proteome</keyword>
<dbReference type="PROSITE" id="PS51257">
    <property type="entry name" value="PROKAR_LIPOPROTEIN"/>
    <property type="match status" value="1"/>
</dbReference>
<proteinExistence type="predicted"/>
<name>A0ABN4JUF5_9BACL</name>
<dbReference type="Proteomes" id="UP000065533">
    <property type="component" value="Chromosome"/>
</dbReference>
<sequence length="113" mass="12779">MKRLFVLVMSATLFLTGCGNYKGNITEKTDSSFKIEVGTNDDTKQESIVHEIHLTDETIFSGTAILFEELEVGDSVLVVPFDTPSEFPLRPCFRSNFTVTKNLIEYFFLLCLI</sequence>
<gene>
    <name evidence="1" type="ORF">AUO94_07715</name>
</gene>
<protein>
    <recommendedName>
        <fullName evidence="3">DUF3221 domain-containing protein</fullName>
    </recommendedName>
</protein>
<evidence type="ECO:0008006" key="3">
    <source>
        <dbReference type="Google" id="ProtNLM"/>
    </source>
</evidence>
<dbReference type="EMBL" id="CP013661">
    <property type="protein sequence ID" value="ALS78554.1"/>
    <property type="molecule type" value="Genomic_DNA"/>
</dbReference>
<reference evidence="1" key="1">
    <citation type="submission" date="2016-01" db="EMBL/GenBank/DDBJ databases">
        <title>Complete genome of Planococcus kocurri type strain.</title>
        <authorList>
            <person name="See-Too W.S."/>
        </authorList>
    </citation>
    <scope>NUCLEOTIDE SEQUENCE [LARGE SCALE GENOMIC DNA]</scope>
    <source>
        <strain evidence="1">ATCC 43650</strain>
    </source>
</reference>
<dbReference type="RefSeq" id="WP_058385213.1">
    <property type="nucleotide sequence ID" value="NZ_CP013661.2"/>
</dbReference>
<evidence type="ECO:0000313" key="1">
    <source>
        <dbReference type="EMBL" id="ALS78554.1"/>
    </source>
</evidence>
<evidence type="ECO:0000313" key="2">
    <source>
        <dbReference type="Proteomes" id="UP000065533"/>
    </source>
</evidence>
<accession>A0ABN4JUF5</accession>